<dbReference type="InterPro" id="IPR005119">
    <property type="entry name" value="LysR_subst-bd"/>
</dbReference>
<organism evidence="6 7">
    <name type="scientific">Caballeronia udeis</name>
    <dbReference type="NCBI Taxonomy" id="1232866"/>
    <lineage>
        <taxon>Bacteria</taxon>
        <taxon>Pseudomonadati</taxon>
        <taxon>Pseudomonadota</taxon>
        <taxon>Betaproteobacteria</taxon>
        <taxon>Burkholderiales</taxon>
        <taxon>Burkholderiaceae</taxon>
        <taxon>Caballeronia</taxon>
    </lineage>
</organism>
<evidence type="ECO:0000256" key="2">
    <source>
        <dbReference type="ARBA" id="ARBA00023015"/>
    </source>
</evidence>
<dbReference type="InterPro" id="IPR036388">
    <property type="entry name" value="WH-like_DNA-bd_sf"/>
</dbReference>
<dbReference type="SUPFAM" id="SSF46785">
    <property type="entry name" value="Winged helix' DNA-binding domain"/>
    <property type="match status" value="1"/>
</dbReference>
<reference evidence="6 7" key="2">
    <citation type="submission" date="2024-11" db="EMBL/GenBank/DDBJ databases">
        <title>Using genomics to understand microbial adaptation to soil warming.</title>
        <authorList>
            <person name="Deangelis K.M. PhD."/>
        </authorList>
    </citation>
    <scope>NUCLEOTIDE SEQUENCE [LARGE SCALE GENOMIC DNA]</scope>
    <source>
        <strain evidence="6 7">GAS97</strain>
    </source>
</reference>
<evidence type="ECO:0000313" key="6">
    <source>
        <dbReference type="EMBL" id="MFK4448569.1"/>
    </source>
</evidence>
<dbReference type="Pfam" id="PF00126">
    <property type="entry name" value="HTH_1"/>
    <property type="match status" value="1"/>
</dbReference>
<dbReference type="GO" id="GO:0003677">
    <property type="term" value="F:DNA binding"/>
    <property type="evidence" value="ECO:0007669"/>
    <property type="project" value="UniProtKB-KW"/>
</dbReference>
<dbReference type="InterPro" id="IPR036390">
    <property type="entry name" value="WH_DNA-bd_sf"/>
</dbReference>
<comment type="caution">
    <text evidence="6">The sequence shown here is derived from an EMBL/GenBank/DDBJ whole genome shotgun (WGS) entry which is preliminary data.</text>
</comment>
<dbReference type="PANTHER" id="PTHR30118:SF15">
    <property type="entry name" value="TRANSCRIPTIONAL REGULATORY PROTEIN"/>
    <property type="match status" value="1"/>
</dbReference>
<sequence length="316" mass="34617">MNLAGVDLNLLLVFDALMIERSVTRAANRVCLSQPAASAALSRLRHLMNDELFVRQADGMHPTQRALELEGPLRRALQQINEALEPQTFMPSKSSHSYRIAFNDLGAAMVMPLLTSRLAHLAPNIGVVVEHADGNHAINLAEGGKVDMAMGLFDSRGVAYDFEKLYDIPFSCAMRFNHPLIGKSISVDDFCATPQLTIVHDGGASTMLDRQLVALGKRRHVAFTVPHFLSGLFALTNSDLIAVLPSKLIRRFGAAAGIRAVNMPFTAIHTTCGLIWSTQSAPSPPNKWMRSMLRDICSECRLDRWDVVAADTVSTI</sequence>
<comment type="similarity">
    <text evidence="1">Belongs to the LysR transcriptional regulatory family.</text>
</comment>
<dbReference type="RefSeq" id="WP_404614967.1">
    <property type="nucleotide sequence ID" value="NZ_JBIYDN010000054.1"/>
</dbReference>
<dbReference type="PANTHER" id="PTHR30118">
    <property type="entry name" value="HTH-TYPE TRANSCRIPTIONAL REGULATOR LEUO-RELATED"/>
    <property type="match status" value="1"/>
</dbReference>
<dbReference type="InterPro" id="IPR000847">
    <property type="entry name" value="LysR_HTH_N"/>
</dbReference>
<dbReference type="PRINTS" id="PR00039">
    <property type="entry name" value="HTHLYSR"/>
</dbReference>
<dbReference type="Gene3D" id="1.10.10.10">
    <property type="entry name" value="Winged helix-like DNA-binding domain superfamily/Winged helix DNA-binding domain"/>
    <property type="match status" value="1"/>
</dbReference>
<dbReference type="InterPro" id="IPR050389">
    <property type="entry name" value="LysR-type_TF"/>
</dbReference>
<dbReference type="SUPFAM" id="SSF53850">
    <property type="entry name" value="Periplasmic binding protein-like II"/>
    <property type="match status" value="1"/>
</dbReference>
<protein>
    <submittedName>
        <fullName evidence="6">DNA-binding transcriptional LysR family regulator</fullName>
    </submittedName>
</protein>
<dbReference type="CDD" id="cd08417">
    <property type="entry name" value="PBP2_Nitroaromatics_like"/>
    <property type="match status" value="1"/>
</dbReference>
<gene>
    <name evidence="6" type="ORF">ABH943_008613</name>
</gene>
<evidence type="ECO:0000259" key="5">
    <source>
        <dbReference type="PROSITE" id="PS50931"/>
    </source>
</evidence>
<keyword evidence="2" id="KW-0805">Transcription regulation</keyword>
<keyword evidence="4" id="KW-0804">Transcription</keyword>
<keyword evidence="7" id="KW-1185">Reference proteome</keyword>
<evidence type="ECO:0000256" key="4">
    <source>
        <dbReference type="ARBA" id="ARBA00023163"/>
    </source>
</evidence>
<dbReference type="PROSITE" id="PS50931">
    <property type="entry name" value="HTH_LYSR"/>
    <property type="match status" value="1"/>
</dbReference>
<evidence type="ECO:0000256" key="3">
    <source>
        <dbReference type="ARBA" id="ARBA00023125"/>
    </source>
</evidence>
<evidence type="ECO:0000313" key="7">
    <source>
        <dbReference type="Proteomes" id="UP001620514"/>
    </source>
</evidence>
<keyword evidence="3 6" id="KW-0238">DNA-binding</keyword>
<proteinExistence type="inferred from homology"/>
<evidence type="ECO:0000256" key="1">
    <source>
        <dbReference type="ARBA" id="ARBA00009437"/>
    </source>
</evidence>
<feature type="domain" description="HTH lysR-type" evidence="5">
    <location>
        <begin position="6"/>
        <end position="63"/>
    </location>
</feature>
<dbReference type="InterPro" id="IPR037402">
    <property type="entry name" value="YidZ_PBP2"/>
</dbReference>
<dbReference type="EMBL" id="JBIYDN010000054">
    <property type="protein sequence ID" value="MFK4448569.1"/>
    <property type="molecule type" value="Genomic_DNA"/>
</dbReference>
<accession>A0ABW8MXV0</accession>
<dbReference type="Gene3D" id="3.40.190.10">
    <property type="entry name" value="Periplasmic binding protein-like II"/>
    <property type="match status" value="2"/>
</dbReference>
<reference evidence="6 7" key="1">
    <citation type="submission" date="2024-10" db="EMBL/GenBank/DDBJ databases">
        <authorList>
            <person name="Deangelis K."/>
            <person name="Huntemann M."/>
            <person name="Clum A."/>
            <person name="Wang J."/>
            <person name="Palaniappan K."/>
            <person name="Ritter S."/>
            <person name="Chen I.-M."/>
            <person name="Stamatis D."/>
            <person name="Reddy T."/>
            <person name="O'Malley R."/>
            <person name="Daum C."/>
            <person name="Ng V."/>
            <person name="Ivanova N."/>
            <person name="Kyrpides N."/>
            <person name="Woyke T."/>
        </authorList>
    </citation>
    <scope>NUCLEOTIDE SEQUENCE [LARGE SCALE GENOMIC DNA]</scope>
    <source>
        <strain evidence="6 7">GAS97</strain>
    </source>
</reference>
<dbReference type="Pfam" id="PF03466">
    <property type="entry name" value="LysR_substrate"/>
    <property type="match status" value="1"/>
</dbReference>
<name>A0ABW8MXV0_9BURK</name>
<dbReference type="Proteomes" id="UP001620514">
    <property type="component" value="Unassembled WGS sequence"/>
</dbReference>